<dbReference type="Pfam" id="PF00294">
    <property type="entry name" value="PfkB"/>
    <property type="match status" value="1"/>
</dbReference>
<dbReference type="InterPro" id="IPR002173">
    <property type="entry name" value="Carboh/pur_kinase_PfkB_CS"/>
</dbReference>
<dbReference type="AlphaFoldDB" id="A0A0Q0JLH9"/>
<comment type="catalytic activity">
    <reaction evidence="6 8">
        <text>beta-D-fructose 1-phosphate + ATP = beta-D-fructose 1,6-bisphosphate + ADP + H(+)</text>
        <dbReference type="Rhea" id="RHEA:14213"/>
        <dbReference type="ChEBI" id="CHEBI:15378"/>
        <dbReference type="ChEBI" id="CHEBI:30616"/>
        <dbReference type="ChEBI" id="CHEBI:32966"/>
        <dbReference type="ChEBI" id="CHEBI:138881"/>
        <dbReference type="ChEBI" id="CHEBI:456216"/>
        <dbReference type="EC" id="2.7.1.56"/>
    </reaction>
</comment>
<dbReference type="InterPro" id="IPR017583">
    <property type="entry name" value="Tagatose/fructose_Pkinase"/>
</dbReference>
<dbReference type="InterPro" id="IPR011611">
    <property type="entry name" value="PfkB_dom"/>
</dbReference>
<accession>A0A0Q0JLH9</accession>
<dbReference type="PATRIC" id="fig|1481663.12.peg.2124"/>
<dbReference type="GO" id="GO:0044281">
    <property type="term" value="P:small molecule metabolic process"/>
    <property type="evidence" value="ECO:0007669"/>
    <property type="project" value="UniProtKB-ARBA"/>
</dbReference>
<comment type="caution">
    <text evidence="10">The sequence shown here is derived from an EMBL/GenBank/DDBJ whole genome shotgun (WGS) entry which is preliminary data.</text>
</comment>
<organism evidence="10 11">
    <name type="scientific">Vibrio metoecus</name>
    <dbReference type="NCBI Taxonomy" id="1481663"/>
    <lineage>
        <taxon>Bacteria</taxon>
        <taxon>Pseudomonadati</taxon>
        <taxon>Pseudomonadota</taxon>
        <taxon>Gammaproteobacteria</taxon>
        <taxon>Vibrionales</taxon>
        <taxon>Vibrionaceae</taxon>
        <taxon>Vibrio</taxon>
    </lineage>
</organism>
<comment type="similarity">
    <text evidence="1 7 8">Belongs to the carbohydrate kinase PfkB family.</text>
</comment>
<feature type="domain" description="Carbohydrate kinase PfkB" evidence="9">
    <location>
        <begin position="26"/>
        <end position="294"/>
    </location>
</feature>
<evidence type="ECO:0000256" key="1">
    <source>
        <dbReference type="ARBA" id="ARBA00010688"/>
    </source>
</evidence>
<dbReference type="Gene3D" id="3.40.1190.20">
    <property type="match status" value="1"/>
</dbReference>
<evidence type="ECO:0000313" key="10">
    <source>
        <dbReference type="EMBL" id="KQB04525.1"/>
    </source>
</evidence>
<evidence type="ECO:0000313" key="11">
    <source>
        <dbReference type="Proteomes" id="UP000050491"/>
    </source>
</evidence>
<dbReference type="GO" id="GO:0005829">
    <property type="term" value="C:cytosol"/>
    <property type="evidence" value="ECO:0007669"/>
    <property type="project" value="TreeGrafter"/>
</dbReference>
<dbReference type="GO" id="GO:0016052">
    <property type="term" value="P:carbohydrate catabolic process"/>
    <property type="evidence" value="ECO:0007669"/>
    <property type="project" value="UniProtKB-ARBA"/>
</dbReference>
<dbReference type="FunFam" id="3.40.1190.20:FF:000001">
    <property type="entry name" value="Phosphofructokinase"/>
    <property type="match status" value="1"/>
</dbReference>
<proteinExistence type="inferred from homology"/>
<dbReference type="SUPFAM" id="SSF53613">
    <property type="entry name" value="Ribokinase-like"/>
    <property type="match status" value="1"/>
</dbReference>
<name>A0A0Q0JLH9_VIBMT</name>
<dbReference type="PROSITE" id="PS00583">
    <property type="entry name" value="PFKB_KINASES_1"/>
    <property type="match status" value="1"/>
</dbReference>
<evidence type="ECO:0000256" key="2">
    <source>
        <dbReference type="ARBA" id="ARBA00022679"/>
    </source>
</evidence>
<dbReference type="InterPro" id="IPR022463">
    <property type="entry name" value="1-PFruKinase"/>
</dbReference>
<evidence type="ECO:0000256" key="3">
    <source>
        <dbReference type="ARBA" id="ARBA00022741"/>
    </source>
</evidence>
<dbReference type="CDD" id="cd01164">
    <property type="entry name" value="FruK_PfkB_like"/>
    <property type="match status" value="1"/>
</dbReference>
<dbReference type="PIRSF" id="PIRSF000535">
    <property type="entry name" value="1PFK/6PFK/LacC"/>
    <property type="match status" value="1"/>
</dbReference>
<sequence>MTNKVVTITLNPALDLTGSMNQLNVGSVSLVEQSSLHAAGKGVNVAKVLSELGADVTVTGFLGRDNQELFCQLFNQLGVRDEFIRIDGATRINVKLVEHNGAVSDINFPGITVTQADIDAFEATLLRLAQDHDYFVLAGSLPKGISPQRCAGWISQLRSMNKKVLFDSSREALMAGLEAKPWLIKPNDEELSQWCGKELTTLKECQQAASQLAQKEIENIVISMGANGVMWLNENGWLHAKPPKMQVVSTVGAGDTLVAGLCWGHMQHMEKDDLLRFATALSALAVTQVGVGISDKEQLNTLQQQIQVSALHPTMSA</sequence>
<dbReference type="PANTHER" id="PTHR46566:SF5">
    <property type="entry name" value="1-PHOSPHOFRUCTOKINASE"/>
    <property type="match status" value="1"/>
</dbReference>
<evidence type="ECO:0000256" key="7">
    <source>
        <dbReference type="PIRNR" id="PIRNR000535"/>
    </source>
</evidence>
<dbReference type="RefSeq" id="WP_055030886.1">
    <property type="nucleotide sequence ID" value="NZ_CABMIR010000003.1"/>
</dbReference>
<reference evidence="10 11" key="1">
    <citation type="journal article" date="2015" name="Genome Biol. Evol.">
        <title>The Dynamics of Genetic Interactions between Vibrio metoecus and Vibrio cholerae, Two Close Relatives Co-Occurring in the Environment.</title>
        <authorList>
            <person name="Orata F.D."/>
            <person name="Kirchberger P.C."/>
            <person name="Meheust R."/>
            <person name="Barlow E.J."/>
            <person name="Tarr C.L."/>
            <person name="Boucher Y."/>
        </authorList>
    </citation>
    <scope>NUCLEOTIDE SEQUENCE [LARGE SCALE GENOMIC DNA]</scope>
    <source>
        <strain evidence="10 11">YB5B04</strain>
    </source>
</reference>
<evidence type="ECO:0000256" key="4">
    <source>
        <dbReference type="ARBA" id="ARBA00022777"/>
    </source>
</evidence>
<dbReference type="NCBIfam" id="TIGR03168">
    <property type="entry name" value="1-PFK"/>
    <property type="match status" value="1"/>
</dbReference>
<keyword evidence="3 8" id="KW-0547">Nucleotide-binding</keyword>
<dbReference type="NCBIfam" id="TIGR03828">
    <property type="entry name" value="pfkB"/>
    <property type="match status" value="1"/>
</dbReference>
<evidence type="ECO:0000256" key="6">
    <source>
        <dbReference type="ARBA" id="ARBA00047745"/>
    </source>
</evidence>
<dbReference type="OrthoDB" id="9801219at2"/>
<dbReference type="PANTHER" id="PTHR46566">
    <property type="entry name" value="1-PHOSPHOFRUCTOKINASE-RELATED"/>
    <property type="match status" value="1"/>
</dbReference>
<gene>
    <name evidence="10" type="primary">fruK</name>
    <name evidence="10" type="ORF">XV92_00550</name>
</gene>
<keyword evidence="4 8" id="KW-0418">Kinase</keyword>
<keyword evidence="2 7" id="KW-0808">Transferase</keyword>
<evidence type="ECO:0000256" key="8">
    <source>
        <dbReference type="RuleBase" id="RU369061"/>
    </source>
</evidence>
<dbReference type="InterPro" id="IPR029056">
    <property type="entry name" value="Ribokinase-like"/>
</dbReference>
<evidence type="ECO:0000259" key="9">
    <source>
        <dbReference type="Pfam" id="PF00294"/>
    </source>
</evidence>
<dbReference type="Proteomes" id="UP000050491">
    <property type="component" value="Unassembled WGS sequence"/>
</dbReference>
<comment type="function">
    <text evidence="8">Catalyzes the ATP-dependent phosphorylation of fructose-l-phosphate to fructose-l,6-bisphosphate.</text>
</comment>
<dbReference type="GO" id="GO:0008662">
    <property type="term" value="F:1-phosphofructokinase activity"/>
    <property type="evidence" value="ECO:0007669"/>
    <property type="project" value="UniProtKB-UniRule"/>
</dbReference>
<protein>
    <recommendedName>
        <fullName evidence="7">Phosphofructokinase</fullName>
    </recommendedName>
</protein>
<keyword evidence="5 8" id="KW-0067">ATP-binding</keyword>
<dbReference type="EMBL" id="LBGP01000001">
    <property type="protein sequence ID" value="KQB04525.1"/>
    <property type="molecule type" value="Genomic_DNA"/>
</dbReference>
<dbReference type="GO" id="GO:0005524">
    <property type="term" value="F:ATP binding"/>
    <property type="evidence" value="ECO:0007669"/>
    <property type="project" value="UniProtKB-UniRule"/>
</dbReference>
<evidence type="ECO:0000256" key="5">
    <source>
        <dbReference type="ARBA" id="ARBA00022840"/>
    </source>
</evidence>